<proteinExistence type="predicted"/>
<gene>
    <name evidence="2" type="ORF">E3N88_00445</name>
</gene>
<comment type="caution">
    <text evidence="2">The sequence shown here is derived from an EMBL/GenBank/DDBJ whole genome shotgun (WGS) entry which is preliminary data.</text>
</comment>
<dbReference type="EMBL" id="SZYD01000001">
    <property type="protein sequence ID" value="KAD7477309.1"/>
    <property type="molecule type" value="Genomic_DNA"/>
</dbReference>
<dbReference type="Proteomes" id="UP000326396">
    <property type="component" value="Linkage Group LG1"/>
</dbReference>
<evidence type="ECO:0000259" key="1">
    <source>
        <dbReference type="Pfam" id="PF13961"/>
    </source>
</evidence>
<evidence type="ECO:0000313" key="2">
    <source>
        <dbReference type="EMBL" id="KAD7477309.1"/>
    </source>
</evidence>
<evidence type="ECO:0000313" key="3">
    <source>
        <dbReference type="Proteomes" id="UP000326396"/>
    </source>
</evidence>
<accession>A0A5N6PY57</accession>
<dbReference type="AlphaFoldDB" id="A0A5N6PY57"/>
<protein>
    <recommendedName>
        <fullName evidence="1">DUF4219 domain-containing protein</fullName>
    </recommendedName>
</protein>
<organism evidence="2 3">
    <name type="scientific">Mikania micrantha</name>
    <name type="common">bitter vine</name>
    <dbReference type="NCBI Taxonomy" id="192012"/>
    <lineage>
        <taxon>Eukaryota</taxon>
        <taxon>Viridiplantae</taxon>
        <taxon>Streptophyta</taxon>
        <taxon>Embryophyta</taxon>
        <taxon>Tracheophyta</taxon>
        <taxon>Spermatophyta</taxon>
        <taxon>Magnoliopsida</taxon>
        <taxon>eudicotyledons</taxon>
        <taxon>Gunneridae</taxon>
        <taxon>Pentapetalae</taxon>
        <taxon>asterids</taxon>
        <taxon>campanulids</taxon>
        <taxon>Asterales</taxon>
        <taxon>Asteraceae</taxon>
        <taxon>Asteroideae</taxon>
        <taxon>Heliantheae alliance</taxon>
        <taxon>Eupatorieae</taxon>
        <taxon>Mikania</taxon>
    </lineage>
</organism>
<dbReference type="InterPro" id="IPR025314">
    <property type="entry name" value="DUF4219"/>
</dbReference>
<feature type="domain" description="DUF4219" evidence="1">
    <location>
        <begin position="24"/>
        <end position="50"/>
    </location>
</feature>
<sequence>MADQKSAMVPIREKGNVTLKCPKLTESNYTTWSILMEQILKAYGLWDVVSTTGGVEVGEKKKTATTKAMIFQTFPEDILMQVAQYPRAKKVWYSIKWSGLRQIQQLPTRKEFFQAAITKMTKENQIRKQERCYNYDYEKYGHFAANCQALRRNED</sequence>
<dbReference type="Pfam" id="PF13961">
    <property type="entry name" value="DUF4219"/>
    <property type="match status" value="1"/>
</dbReference>
<reference evidence="2 3" key="1">
    <citation type="submission" date="2019-05" db="EMBL/GenBank/DDBJ databases">
        <title>Mikania micrantha, genome provides insights into the molecular mechanism of rapid growth.</title>
        <authorList>
            <person name="Liu B."/>
        </authorList>
    </citation>
    <scope>NUCLEOTIDE SEQUENCE [LARGE SCALE GENOMIC DNA]</scope>
    <source>
        <strain evidence="2">NLD-2019</strain>
        <tissue evidence="2">Leaf</tissue>
    </source>
</reference>
<dbReference type="OrthoDB" id="5378265at2759"/>
<name>A0A5N6PY57_9ASTR</name>
<keyword evidence="3" id="KW-1185">Reference proteome</keyword>